<dbReference type="GO" id="GO:0016787">
    <property type="term" value="F:hydrolase activity"/>
    <property type="evidence" value="ECO:0007669"/>
    <property type="project" value="InterPro"/>
</dbReference>
<gene>
    <name evidence="2" type="ORF">FBUS_07965</name>
</gene>
<proteinExistence type="predicted"/>
<dbReference type="InterPro" id="IPR002925">
    <property type="entry name" value="Dienelactn_hydro"/>
</dbReference>
<dbReference type="AlphaFoldDB" id="A0A8E0S0G3"/>
<dbReference type="PROSITE" id="PS51257">
    <property type="entry name" value="PROKAR_LIPOPROTEIN"/>
    <property type="match status" value="1"/>
</dbReference>
<evidence type="ECO:0000313" key="2">
    <source>
        <dbReference type="EMBL" id="KAA0193406.1"/>
    </source>
</evidence>
<evidence type="ECO:0000313" key="3">
    <source>
        <dbReference type="Proteomes" id="UP000728185"/>
    </source>
</evidence>
<dbReference type="OrthoDB" id="17560at2759"/>
<comment type="caution">
    <text evidence="2">The sequence shown here is derived from an EMBL/GenBank/DDBJ whole genome shotgun (WGS) entry which is preliminary data.</text>
</comment>
<dbReference type="Pfam" id="PF01738">
    <property type="entry name" value="DLH"/>
    <property type="match status" value="1"/>
</dbReference>
<evidence type="ECO:0000259" key="1">
    <source>
        <dbReference type="Pfam" id="PF01738"/>
    </source>
</evidence>
<dbReference type="Proteomes" id="UP000728185">
    <property type="component" value="Unassembled WGS sequence"/>
</dbReference>
<feature type="domain" description="Dienelactone hydrolase" evidence="1">
    <location>
        <begin position="43"/>
        <end position="266"/>
    </location>
</feature>
<keyword evidence="3" id="KW-1185">Reference proteome</keyword>
<sequence>MSSMKHQTIKVCCSVGNPSSIGGCGDYTARGRVFQLPDNGPAAYLTEPSDGNATNRGAIVALYDIFGFDIIQTRRFVDSLASATSMRVVMPDVFRGKPWSLDKFPPKDFKEYQNWVETAGTWDVVAKDIVASHKFLLSKGLQECAPLGILGFCWGGARAMQACSGDTYGKLLGGIHVASGVALHAAFFGPEDAERVTVPIFLMPSGSDPAIEPIKAIWDRKPFGPRCGYKRFDNEVHGFAAARGDWNVNHTREAILEAIKLSADFFVKNLLD</sequence>
<dbReference type="PANTHER" id="PTHR47668:SF1">
    <property type="entry name" value="DIENELACTONE HYDROLASE DOMAIN-CONTAINING PROTEIN-RELATED"/>
    <property type="match status" value="1"/>
</dbReference>
<name>A0A8E0S0G3_9TREM</name>
<protein>
    <submittedName>
        <fullName evidence="2">Carboxymethylenebutenolidase</fullName>
    </submittedName>
</protein>
<dbReference type="SUPFAM" id="SSF53474">
    <property type="entry name" value="alpha/beta-Hydrolases"/>
    <property type="match status" value="1"/>
</dbReference>
<dbReference type="EMBL" id="LUCM01005044">
    <property type="protein sequence ID" value="KAA0193406.1"/>
    <property type="molecule type" value="Genomic_DNA"/>
</dbReference>
<organism evidence="2 3">
    <name type="scientific">Fasciolopsis buskii</name>
    <dbReference type="NCBI Taxonomy" id="27845"/>
    <lineage>
        <taxon>Eukaryota</taxon>
        <taxon>Metazoa</taxon>
        <taxon>Spiralia</taxon>
        <taxon>Lophotrochozoa</taxon>
        <taxon>Platyhelminthes</taxon>
        <taxon>Trematoda</taxon>
        <taxon>Digenea</taxon>
        <taxon>Plagiorchiida</taxon>
        <taxon>Echinostomata</taxon>
        <taxon>Echinostomatoidea</taxon>
        <taxon>Fasciolidae</taxon>
        <taxon>Fasciolopsis</taxon>
    </lineage>
</organism>
<dbReference type="InterPro" id="IPR029058">
    <property type="entry name" value="AB_hydrolase_fold"/>
</dbReference>
<reference evidence="2" key="1">
    <citation type="submission" date="2019-05" db="EMBL/GenBank/DDBJ databases">
        <title>Annotation for the trematode Fasciolopsis buski.</title>
        <authorList>
            <person name="Choi Y.-J."/>
        </authorList>
    </citation>
    <scope>NUCLEOTIDE SEQUENCE</scope>
    <source>
        <strain evidence="2">HT</strain>
        <tissue evidence="2">Whole worm</tissue>
    </source>
</reference>
<dbReference type="PANTHER" id="PTHR47668">
    <property type="entry name" value="DIENELACTONE HYDROLASE FAMILY PROTEIN (AFU_ORTHOLOGUE AFUA_6G01940)"/>
    <property type="match status" value="1"/>
</dbReference>
<dbReference type="Gene3D" id="3.40.50.1820">
    <property type="entry name" value="alpha/beta hydrolase"/>
    <property type="match status" value="1"/>
</dbReference>
<accession>A0A8E0S0G3</accession>